<feature type="domain" description="DUF3638" evidence="1">
    <location>
        <begin position="2"/>
        <end position="185"/>
    </location>
</feature>
<dbReference type="OrthoDB" id="412286at2759"/>
<evidence type="ECO:0000259" key="1">
    <source>
        <dbReference type="Pfam" id="PF12340"/>
    </source>
</evidence>
<dbReference type="AlphaFoldDB" id="A0A812UW36"/>
<dbReference type="InterPro" id="IPR022099">
    <property type="entry name" value="DUF3638"/>
</dbReference>
<name>A0A812UW36_9DINO</name>
<protein>
    <recommendedName>
        <fullName evidence="1">DUF3638 domain-containing protein</fullName>
    </recommendedName>
</protein>
<dbReference type="EMBL" id="CAJNDS010002779">
    <property type="protein sequence ID" value="CAE7594329.1"/>
    <property type="molecule type" value="Genomic_DNA"/>
</dbReference>
<reference evidence="2" key="1">
    <citation type="submission" date="2021-02" db="EMBL/GenBank/DDBJ databases">
        <authorList>
            <person name="Dougan E. K."/>
            <person name="Rhodes N."/>
            <person name="Thang M."/>
            <person name="Chan C."/>
        </authorList>
    </citation>
    <scope>NUCLEOTIDE SEQUENCE</scope>
</reference>
<gene>
    <name evidence="2" type="ORF">SNAT2548_LOCUS33829</name>
</gene>
<comment type="caution">
    <text evidence="2">The sequence shown here is derived from an EMBL/GenBank/DDBJ whole genome shotgun (WGS) entry which is preliminary data.</text>
</comment>
<dbReference type="Pfam" id="PF12340">
    <property type="entry name" value="DUF3638"/>
    <property type="match status" value="1"/>
</dbReference>
<organism evidence="2 3">
    <name type="scientific">Symbiodinium natans</name>
    <dbReference type="NCBI Taxonomy" id="878477"/>
    <lineage>
        <taxon>Eukaryota</taxon>
        <taxon>Sar</taxon>
        <taxon>Alveolata</taxon>
        <taxon>Dinophyceae</taxon>
        <taxon>Suessiales</taxon>
        <taxon>Symbiodiniaceae</taxon>
        <taxon>Symbiodinium</taxon>
    </lineage>
</organism>
<evidence type="ECO:0000313" key="2">
    <source>
        <dbReference type="EMBL" id="CAE7594329.1"/>
    </source>
</evidence>
<sequence>MVKQMIMGQGKTTVVCPLLVLMLADGKQLVVLVVPGALLDMSRRVLRATFASVLTKKVGTFECERSSAFDPHLLRKLEKAKTSGAAVVTVPTSVKSLMLRMVELMMKLQAKGKEADTAVTETRSQVRQLSQALALFRQGAVLMDEVDVVLHPLKSELNFPYGPKEPLDGSSPRAFRWTLPMHLFEAFFLAQAILKAGGKIPANAEARTEEQARTVAALEVRATSVRTWAEISAIAAAASDDTWRPLPRLFPQVSFRMLLDALVPDVDSRSHFAVNIGARDGIIHDQVYPLFKEGYGGLAIEADAAFQDRLASNLAAVNGSNAIFVVMEAAQPPSINALFQKFRVPFDFDCLKIDIDSIDLPILQSILLSGYSPKLIMIEMNPDIPPPFQIYLEFDPQCVCDEAKGAYGASADAIYREASLRGYSLIAFESFDKDSPRPRTEHNMWFVRNDLLGRNADNPLVSWRGMVRMYWAQMARLDCIHVGVLTPTAQDMCPNHQIREVFVELGGQNASWPFARMSSYVAQQDPLSSMHLASFWRWQFERHLCTKACKFSAAVARGDG</sequence>
<evidence type="ECO:0000313" key="3">
    <source>
        <dbReference type="Proteomes" id="UP000604046"/>
    </source>
</evidence>
<dbReference type="Proteomes" id="UP000604046">
    <property type="component" value="Unassembled WGS sequence"/>
</dbReference>
<accession>A0A812UW36</accession>
<keyword evidence="3" id="KW-1185">Reference proteome</keyword>
<proteinExistence type="predicted"/>